<dbReference type="OrthoDB" id="9778433at2"/>
<dbReference type="GO" id="GO:0004022">
    <property type="term" value="F:alcohol dehydrogenase (NAD+) activity"/>
    <property type="evidence" value="ECO:0007669"/>
    <property type="project" value="TreeGrafter"/>
</dbReference>
<comment type="similarity">
    <text evidence="1">Belongs to the iron-containing alcohol dehydrogenase family.</text>
</comment>
<protein>
    <submittedName>
        <fullName evidence="5">Alcohol dehydrogenase</fullName>
    </submittedName>
</protein>
<reference evidence="5 6" key="1">
    <citation type="submission" date="2016-10" db="EMBL/GenBank/DDBJ databases">
        <authorList>
            <person name="de Groot N.N."/>
        </authorList>
    </citation>
    <scope>NUCLEOTIDE SEQUENCE [LARGE SCALE GENOMIC DNA]</scope>
    <source>
        <strain evidence="5 6">ASO4-2</strain>
    </source>
</reference>
<dbReference type="GO" id="GO:0046872">
    <property type="term" value="F:metal ion binding"/>
    <property type="evidence" value="ECO:0007669"/>
    <property type="project" value="InterPro"/>
</dbReference>
<organism evidence="5 6">
    <name type="scientific">Desulfonatronum thiosulfatophilum</name>
    <dbReference type="NCBI Taxonomy" id="617002"/>
    <lineage>
        <taxon>Bacteria</taxon>
        <taxon>Pseudomonadati</taxon>
        <taxon>Thermodesulfobacteriota</taxon>
        <taxon>Desulfovibrionia</taxon>
        <taxon>Desulfovibrionales</taxon>
        <taxon>Desulfonatronaceae</taxon>
        <taxon>Desulfonatronum</taxon>
    </lineage>
</organism>
<dbReference type="PANTHER" id="PTHR11496">
    <property type="entry name" value="ALCOHOL DEHYDROGENASE"/>
    <property type="match status" value="1"/>
</dbReference>
<evidence type="ECO:0000313" key="5">
    <source>
        <dbReference type="EMBL" id="SDB13917.1"/>
    </source>
</evidence>
<feature type="domain" description="Fe-containing alcohol dehydrogenase-like C-terminal" evidence="4">
    <location>
        <begin position="191"/>
        <end position="383"/>
    </location>
</feature>
<evidence type="ECO:0000256" key="2">
    <source>
        <dbReference type="ARBA" id="ARBA00023002"/>
    </source>
</evidence>
<keyword evidence="6" id="KW-1185">Reference proteome</keyword>
<dbReference type="EMBL" id="FMXO01000003">
    <property type="protein sequence ID" value="SDB13917.1"/>
    <property type="molecule type" value="Genomic_DNA"/>
</dbReference>
<dbReference type="PANTHER" id="PTHR11496:SF83">
    <property type="entry name" value="HYDROXYACID-OXOACID TRANSHYDROGENASE, MITOCHONDRIAL"/>
    <property type="match status" value="1"/>
</dbReference>
<accession>A0A1G6AZT0</accession>
<dbReference type="Gene3D" id="3.40.50.1970">
    <property type="match status" value="1"/>
</dbReference>
<evidence type="ECO:0000259" key="4">
    <source>
        <dbReference type="Pfam" id="PF25137"/>
    </source>
</evidence>
<dbReference type="InterPro" id="IPR039697">
    <property type="entry name" value="Alcohol_dehydrogenase_Fe"/>
</dbReference>
<proteinExistence type="inferred from homology"/>
<sequence length="383" mass="41515">MSDHPITKFAIPEIIFGHGSIRYLAQCARRLGANRALLVTDQGLIGSGWAGHVMDILRDESLDYLLFDKVNSNPRDYQVHEGADLYVREKADVIIALGGGSPMDTAKGIGTIAGNGGRIRDYEGANKVMRPLPPMIFIPSNAGSGSDISQFCIITDVERQVKMSIISRSLVPNVSIIDPTLLMTKNDNLVVSSAIDALAHAIESFVSPLASPFTEIQALKAIELIARNLQPAIHNRTPEIMEQLSIASTAAGMSFSNAGLGIGHALAHSLGGIFDTLHGLVHPIVLPVVMRYNLPVCPEKMCVIGRIIQGSAQGCSKDQGEEGIAKLEELFAVLNVPHRMRDIVPDDSKLEKICKMAVHDACMLTNPRKADWEDLLAICREAW</sequence>
<dbReference type="Gene3D" id="1.20.1090.10">
    <property type="entry name" value="Dehydroquinate synthase-like - alpha domain"/>
    <property type="match status" value="1"/>
</dbReference>
<gene>
    <name evidence="5" type="ORF">SAMN05660653_00690</name>
</gene>
<dbReference type="Pfam" id="PF25137">
    <property type="entry name" value="ADH_Fe_C"/>
    <property type="match status" value="1"/>
</dbReference>
<dbReference type="InterPro" id="IPR056798">
    <property type="entry name" value="ADH_Fe_C"/>
</dbReference>
<feature type="domain" description="Alcohol dehydrogenase iron-type/glycerol dehydrogenase GldA" evidence="3">
    <location>
        <begin position="13"/>
        <end position="179"/>
    </location>
</feature>
<dbReference type="RefSeq" id="WP_092117265.1">
    <property type="nucleotide sequence ID" value="NZ_FMXO01000003.1"/>
</dbReference>
<dbReference type="InterPro" id="IPR001670">
    <property type="entry name" value="ADH_Fe/GldA"/>
</dbReference>
<evidence type="ECO:0000313" key="6">
    <source>
        <dbReference type="Proteomes" id="UP000198771"/>
    </source>
</evidence>
<dbReference type="STRING" id="617002.SAMN05660653_00690"/>
<dbReference type="Proteomes" id="UP000198771">
    <property type="component" value="Unassembled WGS sequence"/>
</dbReference>
<keyword evidence="2" id="KW-0560">Oxidoreductase</keyword>
<dbReference type="SUPFAM" id="SSF56796">
    <property type="entry name" value="Dehydroquinate synthase-like"/>
    <property type="match status" value="1"/>
</dbReference>
<evidence type="ECO:0000256" key="1">
    <source>
        <dbReference type="ARBA" id="ARBA00007358"/>
    </source>
</evidence>
<dbReference type="Pfam" id="PF00465">
    <property type="entry name" value="Fe-ADH"/>
    <property type="match status" value="1"/>
</dbReference>
<dbReference type="AlphaFoldDB" id="A0A1G6AZT0"/>
<evidence type="ECO:0000259" key="3">
    <source>
        <dbReference type="Pfam" id="PF00465"/>
    </source>
</evidence>
<dbReference type="FunFam" id="3.40.50.1970:FF:000003">
    <property type="entry name" value="Alcohol dehydrogenase, iron-containing"/>
    <property type="match status" value="1"/>
</dbReference>
<name>A0A1G6AZT0_9BACT</name>